<name>A0ABM0MLN6_SACKO</name>
<feature type="non-terminal residue" evidence="2">
    <location>
        <position position="206"/>
    </location>
</feature>
<dbReference type="InterPro" id="IPR043138">
    <property type="entry name" value="GGT_lsub"/>
</dbReference>
<dbReference type="PANTHER" id="PTHR43881:SF1">
    <property type="entry name" value="GAMMA-GLUTAMYLTRANSPEPTIDASE (AFU_ORTHOLOGUE AFUA_4G13580)"/>
    <property type="match status" value="1"/>
</dbReference>
<dbReference type="InterPro" id="IPR052896">
    <property type="entry name" value="GGT-like_enzyme"/>
</dbReference>
<feature type="non-terminal residue" evidence="2">
    <location>
        <position position="1"/>
    </location>
</feature>
<evidence type="ECO:0000313" key="2">
    <source>
        <dbReference type="RefSeq" id="XP_006820927.1"/>
    </source>
</evidence>
<dbReference type="InterPro" id="IPR029055">
    <property type="entry name" value="Ntn_hydrolases_N"/>
</dbReference>
<sequence>LSVREILEPAICLAEDGYPVHPICAYSWEKGSFLLKDPKNIYGGDMLLNGKAPRVGEIMKMPLLANTFKELASGGKSSFYEGRIGEAIVSVVQEHGGVLSLDDLKNHTTTYDEPISVDYKGVRVWEMPPNGQGITALMALNILEAYDLKGMGHNSSQYLHTLIEALRLSFADTTWYCTDPSKVNVPIKELLSEKYAAERRKLIDGK</sequence>
<organism evidence="1 2">
    <name type="scientific">Saccoglossus kowalevskii</name>
    <name type="common">Acorn worm</name>
    <dbReference type="NCBI Taxonomy" id="10224"/>
    <lineage>
        <taxon>Eukaryota</taxon>
        <taxon>Metazoa</taxon>
        <taxon>Hemichordata</taxon>
        <taxon>Enteropneusta</taxon>
        <taxon>Harrimaniidae</taxon>
        <taxon>Saccoglossus</taxon>
    </lineage>
</organism>
<dbReference type="Gene3D" id="1.10.246.130">
    <property type="match status" value="1"/>
</dbReference>
<evidence type="ECO:0000313" key="1">
    <source>
        <dbReference type="Proteomes" id="UP000694865"/>
    </source>
</evidence>
<dbReference type="Pfam" id="PF01019">
    <property type="entry name" value="G_glu_transpept"/>
    <property type="match status" value="1"/>
</dbReference>
<proteinExistence type="predicted"/>
<dbReference type="GeneID" id="102808770"/>
<keyword evidence="1" id="KW-1185">Reference proteome</keyword>
<gene>
    <name evidence="2" type="primary">LOC102808770</name>
</gene>
<protein>
    <submittedName>
        <fullName evidence="2">Gamma-glutamyltranspeptidase 3-like</fullName>
    </submittedName>
</protein>
<dbReference type="Proteomes" id="UP000694865">
    <property type="component" value="Unplaced"/>
</dbReference>
<dbReference type="PRINTS" id="PR01210">
    <property type="entry name" value="GGTRANSPTASE"/>
</dbReference>
<accession>A0ABM0MLN6</accession>
<reference evidence="2" key="1">
    <citation type="submission" date="2025-08" db="UniProtKB">
        <authorList>
            <consortium name="RefSeq"/>
        </authorList>
    </citation>
    <scope>IDENTIFICATION</scope>
    <source>
        <tissue evidence="2">Testes</tissue>
    </source>
</reference>
<dbReference type="SUPFAM" id="SSF56235">
    <property type="entry name" value="N-terminal nucleophile aminohydrolases (Ntn hydrolases)"/>
    <property type="match status" value="1"/>
</dbReference>
<dbReference type="RefSeq" id="XP_006820927.1">
    <property type="nucleotide sequence ID" value="XM_006820864.1"/>
</dbReference>
<dbReference type="PANTHER" id="PTHR43881">
    <property type="entry name" value="GAMMA-GLUTAMYLTRANSPEPTIDASE (AFU_ORTHOLOGUE AFUA_4G13580)"/>
    <property type="match status" value="1"/>
</dbReference>